<gene>
    <name evidence="1" type="ORF">J3U88_10745</name>
</gene>
<organism evidence="1 2">
    <name type="scientific">Acanthopleuribacter pedis</name>
    <dbReference type="NCBI Taxonomy" id="442870"/>
    <lineage>
        <taxon>Bacteria</taxon>
        <taxon>Pseudomonadati</taxon>
        <taxon>Acidobacteriota</taxon>
        <taxon>Holophagae</taxon>
        <taxon>Acanthopleuribacterales</taxon>
        <taxon>Acanthopleuribacteraceae</taxon>
        <taxon>Acanthopleuribacter</taxon>
    </lineage>
</organism>
<dbReference type="EMBL" id="JAFREP010000008">
    <property type="protein sequence ID" value="MBO1318938.1"/>
    <property type="molecule type" value="Genomic_DNA"/>
</dbReference>
<protein>
    <submittedName>
        <fullName evidence="1">Uncharacterized protein</fullName>
    </submittedName>
</protein>
<accession>A0A8J7QII4</accession>
<dbReference type="Proteomes" id="UP000664417">
    <property type="component" value="Unassembled WGS sequence"/>
</dbReference>
<dbReference type="RefSeq" id="WP_207858758.1">
    <property type="nucleotide sequence ID" value="NZ_JAFREP010000008.1"/>
</dbReference>
<sequence>MDHHQKLLNRVANREASHADPDAARGFSHSSAFESLALFQEQLVNVIQGYGQSKHSYVPPKLFRVEPDMAPHELEALFWQLKGNSQRFNEFHEALARNNQMGITTYNAMVALAFSAEQVMSEQLAQRIWRSRRIILVKDMIPVYEDFKRSFLAIDEALDVVIRANCLFDEPDPFAQALTKEDVCILGNYLNHLDQMWKRLFADLEEVFHQILPNSALG</sequence>
<comment type="caution">
    <text evidence="1">The sequence shown here is derived from an EMBL/GenBank/DDBJ whole genome shotgun (WGS) entry which is preliminary data.</text>
</comment>
<keyword evidence="2" id="KW-1185">Reference proteome</keyword>
<reference evidence="1" key="1">
    <citation type="submission" date="2021-03" db="EMBL/GenBank/DDBJ databases">
        <authorList>
            <person name="Wang G."/>
        </authorList>
    </citation>
    <scope>NUCLEOTIDE SEQUENCE</scope>
    <source>
        <strain evidence="1">KCTC 12899</strain>
    </source>
</reference>
<evidence type="ECO:0000313" key="2">
    <source>
        <dbReference type="Proteomes" id="UP000664417"/>
    </source>
</evidence>
<evidence type="ECO:0000313" key="1">
    <source>
        <dbReference type="EMBL" id="MBO1318938.1"/>
    </source>
</evidence>
<name>A0A8J7QII4_9BACT</name>
<proteinExistence type="predicted"/>
<dbReference type="AlphaFoldDB" id="A0A8J7QII4"/>